<evidence type="ECO:0000256" key="2">
    <source>
        <dbReference type="ARBA" id="ARBA00004569"/>
    </source>
</evidence>
<keyword evidence="15" id="KW-0175">Coiled coil</keyword>
<evidence type="ECO:0000256" key="1">
    <source>
        <dbReference type="ARBA" id="ARBA00003195"/>
    </source>
</evidence>
<dbReference type="InterPro" id="IPR008698">
    <property type="entry name" value="NDUB7"/>
</dbReference>
<dbReference type="Pfam" id="PF05676">
    <property type="entry name" value="NDUF_B7"/>
    <property type="match status" value="1"/>
</dbReference>
<evidence type="ECO:0000256" key="5">
    <source>
        <dbReference type="ARBA" id="ARBA00018677"/>
    </source>
</evidence>
<dbReference type="RefSeq" id="XP_031464795.1">
    <property type="nucleotide sequence ID" value="XM_031608935.1"/>
</dbReference>
<protein>
    <recommendedName>
        <fullName evidence="5">NADH dehydrogenase [ubiquinone] 1 beta subcomplex subunit 7</fullName>
    </recommendedName>
    <alternativeName>
        <fullName evidence="13">Complex I-B18</fullName>
    </alternativeName>
    <alternativeName>
        <fullName evidence="14">NADH-ubiquinone oxidoreductase B18 subunit</fullName>
    </alternativeName>
</protein>
<evidence type="ECO:0000256" key="12">
    <source>
        <dbReference type="ARBA" id="ARBA00023157"/>
    </source>
</evidence>
<evidence type="ECO:0000256" key="11">
    <source>
        <dbReference type="ARBA" id="ARBA00023136"/>
    </source>
</evidence>
<evidence type="ECO:0000256" key="15">
    <source>
        <dbReference type="SAM" id="Coils"/>
    </source>
</evidence>
<keyword evidence="7" id="KW-0679">Respiratory chain</keyword>
<keyword evidence="6" id="KW-0813">Transport</keyword>
<feature type="coiled-coil region" evidence="15">
    <location>
        <begin position="92"/>
        <end position="119"/>
    </location>
</feature>
<comment type="similarity">
    <text evidence="4">Belongs to the complex I NDUFB7 subunit family.</text>
</comment>
<dbReference type="Ensembl" id="ENSPCLT00000022875.1">
    <property type="protein sequence ID" value="ENSPCLP00000017111.1"/>
    <property type="gene ID" value="ENSPCLG00000014244.1"/>
</dbReference>
<sequence>MGAHLARRYGGGADTEPDPLAMPTFPVDLGLPEREPRTMVATAQQLSDGRVPLAQRDFCAHHLLRLMRCRRDAFPSLWQCQHLRHQWDSCEHQDYVMRMKEFERERRLLQRQKRIREREAAVAAE</sequence>
<comment type="function">
    <text evidence="1">Accessory subunit of the mitochondrial membrane respiratory chain NADH dehydrogenase (Complex I), that is believed not to be involved in catalysis. Complex I functions in the transfer of electrons from NADH to the respiratory chain. The immediate electron acceptor for the enzyme is believed to be ubiquinone.</text>
</comment>
<evidence type="ECO:0000256" key="14">
    <source>
        <dbReference type="ARBA" id="ARBA00030710"/>
    </source>
</evidence>
<dbReference type="Proteomes" id="UP000472261">
    <property type="component" value="Unplaced"/>
</dbReference>
<keyword evidence="18" id="KW-1185">Reference proteome</keyword>
<dbReference type="PANTHER" id="PTHR20900">
    <property type="entry name" value="NADH:UBIQUINONE OXIDOREDUCTASE B18-LIKE SUBUNIT"/>
    <property type="match status" value="1"/>
</dbReference>
<keyword evidence="10" id="KW-0496">Mitochondrion</keyword>
<keyword evidence="9" id="KW-0249">Electron transport</keyword>
<evidence type="ECO:0000256" key="9">
    <source>
        <dbReference type="ARBA" id="ARBA00022982"/>
    </source>
</evidence>
<dbReference type="GO" id="GO:0005758">
    <property type="term" value="C:mitochondrial intermembrane space"/>
    <property type="evidence" value="ECO:0007669"/>
    <property type="project" value="UniProtKB-SubCell"/>
</dbReference>
<organism evidence="17 18">
    <name type="scientific">Phasianus colchicus</name>
    <name type="common">Common pheasant</name>
    <dbReference type="NCBI Taxonomy" id="9054"/>
    <lineage>
        <taxon>Eukaryota</taxon>
        <taxon>Metazoa</taxon>
        <taxon>Chordata</taxon>
        <taxon>Craniata</taxon>
        <taxon>Vertebrata</taxon>
        <taxon>Euteleostomi</taxon>
        <taxon>Archelosauria</taxon>
        <taxon>Archosauria</taxon>
        <taxon>Dinosauria</taxon>
        <taxon>Saurischia</taxon>
        <taxon>Theropoda</taxon>
        <taxon>Coelurosauria</taxon>
        <taxon>Aves</taxon>
        <taxon>Neognathae</taxon>
        <taxon>Galloanserae</taxon>
        <taxon>Galliformes</taxon>
        <taxon>Phasianidae</taxon>
        <taxon>Phasianinae</taxon>
        <taxon>Phasianus</taxon>
    </lineage>
</organism>
<dbReference type="OrthoDB" id="268414at2759"/>
<dbReference type="AlphaFoldDB" id="A0A669QSG3"/>
<dbReference type="OMA" id="FVYQCAH"/>
<dbReference type="GO" id="GO:0005743">
    <property type="term" value="C:mitochondrial inner membrane"/>
    <property type="evidence" value="ECO:0007669"/>
    <property type="project" value="UniProtKB-SubCell"/>
</dbReference>
<reference evidence="17" key="1">
    <citation type="submission" date="2025-08" db="UniProtKB">
        <authorList>
            <consortium name="Ensembl"/>
        </authorList>
    </citation>
    <scope>IDENTIFICATION</scope>
</reference>
<evidence type="ECO:0000256" key="3">
    <source>
        <dbReference type="ARBA" id="ARBA00004637"/>
    </source>
</evidence>
<feature type="region of interest" description="Disordered" evidence="16">
    <location>
        <begin position="1"/>
        <end position="23"/>
    </location>
</feature>
<proteinExistence type="inferred from homology"/>
<comment type="subcellular location">
    <subcellularLocation>
        <location evidence="3">Mitochondrion inner membrane</location>
        <topology evidence="3">Peripheral membrane protein</topology>
    </subcellularLocation>
    <subcellularLocation>
        <location evidence="2">Mitochondrion intermembrane space</location>
    </subcellularLocation>
</comment>
<evidence type="ECO:0000256" key="4">
    <source>
        <dbReference type="ARBA" id="ARBA00008006"/>
    </source>
</evidence>
<evidence type="ECO:0000256" key="6">
    <source>
        <dbReference type="ARBA" id="ARBA00022448"/>
    </source>
</evidence>
<dbReference type="GeneID" id="116238974"/>
<dbReference type="CTD" id="4713"/>
<evidence type="ECO:0000256" key="8">
    <source>
        <dbReference type="ARBA" id="ARBA00022792"/>
    </source>
</evidence>
<gene>
    <name evidence="17" type="primary">NDUFB7</name>
</gene>
<reference evidence="17" key="2">
    <citation type="submission" date="2025-09" db="UniProtKB">
        <authorList>
            <consortium name="Ensembl"/>
        </authorList>
    </citation>
    <scope>IDENTIFICATION</scope>
</reference>
<evidence type="ECO:0000256" key="7">
    <source>
        <dbReference type="ARBA" id="ARBA00022660"/>
    </source>
</evidence>
<dbReference type="PANTHER" id="PTHR20900:SF0">
    <property type="entry name" value="NADH DEHYDROGENASE [UBIQUINONE] 1 BETA SUBCOMPLEX SUBUNIT 7"/>
    <property type="match status" value="1"/>
</dbReference>
<evidence type="ECO:0000313" key="17">
    <source>
        <dbReference type="Ensembl" id="ENSPCLP00000017111.1"/>
    </source>
</evidence>
<accession>A0A669QSG3</accession>
<evidence type="ECO:0000256" key="13">
    <source>
        <dbReference type="ARBA" id="ARBA00030188"/>
    </source>
</evidence>
<evidence type="ECO:0000256" key="10">
    <source>
        <dbReference type="ARBA" id="ARBA00023128"/>
    </source>
</evidence>
<name>A0A669QSG3_PHACC</name>
<dbReference type="KEGG" id="pcoc:116238974"/>
<keyword evidence="11" id="KW-0472">Membrane</keyword>
<keyword evidence="8" id="KW-0999">Mitochondrion inner membrane</keyword>
<keyword evidence="12" id="KW-1015">Disulfide bond</keyword>
<evidence type="ECO:0000256" key="16">
    <source>
        <dbReference type="SAM" id="MobiDB-lite"/>
    </source>
</evidence>
<evidence type="ECO:0000313" key="18">
    <source>
        <dbReference type="Proteomes" id="UP000472261"/>
    </source>
</evidence>